<organism evidence="3 4">
    <name type="scientific">Senna tora</name>
    <dbReference type="NCBI Taxonomy" id="362788"/>
    <lineage>
        <taxon>Eukaryota</taxon>
        <taxon>Viridiplantae</taxon>
        <taxon>Streptophyta</taxon>
        <taxon>Embryophyta</taxon>
        <taxon>Tracheophyta</taxon>
        <taxon>Spermatophyta</taxon>
        <taxon>Magnoliopsida</taxon>
        <taxon>eudicotyledons</taxon>
        <taxon>Gunneridae</taxon>
        <taxon>Pentapetalae</taxon>
        <taxon>rosids</taxon>
        <taxon>fabids</taxon>
        <taxon>Fabales</taxon>
        <taxon>Fabaceae</taxon>
        <taxon>Caesalpinioideae</taxon>
        <taxon>Cassia clade</taxon>
        <taxon>Senna</taxon>
    </lineage>
</organism>
<dbReference type="PROSITE" id="PS50878">
    <property type="entry name" value="RT_POL"/>
    <property type="match status" value="1"/>
</dbReference>
<dbReference type="PANTHER" id="PTHR31635:SF196">
    <property type="entry name" value="REVERSE TRANSCRIPTASE DOMAIN-CONTAINING PROTEIN-RELATED"/>
    <property type="match status" value="1"/>
</dbReference>
<dbReference type="Gene3D" id="3.60.10.10">
    <property type="entry name" value="Endonuclease/exonuclease/phosphatase"/>
    <property type="match status" value="1"/>
</dbReference>
<dbReference type="Proteomes" id="UP000634136">
    <property type="component" value="Unassembled WGS sequence"/>
</dbReference>
<feature type="domain" description="Reverse transcriptase" evidence="2">
    <location>
        <begin position="965"/>
        <end position="1190"/>
    </location>
</feature>
<reference evidence="3" key="1">
    <citation type="submission" date="2020-09" db="EMBL/GenBank/DDBJ databases">
        <title>Genome-Enabled Discovery of Anthraquinone Biosynthesis in Senna tora.</title>
        <authorList>
            <person name="Kang S.-H."/>
            <person name="Pandey R.P."/>
            <person name="Lee C.-M."/>
            <person name="Sim J.-S."/>
            <person name="Jeong J.-T."/>
            <person name="Choi B.-S."/>
            <person name="Jung M."/>
            <person name="Ginzburg D."/>
            <person name="Zhao K."/>
            <person name="Won S.Y."/>
            <person name="Oh T.-J."/>
            <person name="Yu Y."/>
            <person name="Kim N.-H."/>
            <person name="Lee O.R."/>
            <person name="Lee T.-H."/>
            <person name="Bashyal P."/>
            <person name="Kim T.-S."/>
            <person name="Lee W.-H."/>
            <person name="Kawkins C."/>
            <person name="Kim C.-K."/>
            <person name="Kim J.S."/>
            <person name="Ahn B.O."/>
            <person name="Rhee S.Y."/>
            <person name="Sohng J.K."/>
        </authorList>
    </citation>
    <scope>NUCLEOTIDE SEQUENCE</scope>
    <source>
        <tissue evidence="3">Leaf</tissue>
    </source>
</reference>
<evidence type="ECO:0000313" key="3">
    <source>
        <dbReference type="EMBL" id="KAF7810428.1"/>
    </source>
</evidence>
<dbReference type="InterPro" id="IPR043502">
    <property type="entry name" value="DNA/RNA_pol_sf"/>
</dbReference>
<keyword evidence="3" id="KW-0695">RNA-directed DNA polymerase</keyword>
<sequence length="1190" mass="135805">MANNPREIGWHDSSDSDEGEDMEEVQENLAYQNFPTEPRPAHAPIVSLEPSFVQANRVFWEKCVVRVVGRVKRYYVLHFGMEEDRQQILNEGPWAMQGGLLTMFPWEPNLVLSNLLVTEVAIWVQLWNLPLEYQTPLMAEKIGSLMREVREIDWAPTFPRNLCFLRVRIHIRIHTPLLMGVILQTDVGDHLWIQCRYERVFRLCRGCGRIGYLPHDCDRSREQVDASLDQEGSAFNLAEELLISELYTQDKASNTDLVVLTPINFFFDPWVPLDANGNMNPPSQVEIEDTETQGTSDQLPEHVLETQPKFDLHEVQFPLPGIRINETRSPDDRDQASLNWIEFTPSEYGLATGWPLEGNMAPIFEELSPIQHDPTATEIEELWKEIYAAQEEPTTYERFFETSESSRARAQEKTQPEEGMRESMKGGTLTFLPPRLPPVPEEGENNHHNHTPNNHEMSRAAPALQDNANAENLQLNLEMAWNGSGITIMEPQPQLGSGDSSDESTDPNQSLTIIGADQEGGELQPHNSHNLVIMANHTSSDSAGSSPNEENAHHKRNHLEVPQEGASRKRKRPFEMELIEQFVKKKGNIGSFRLTLTLKAPKQRKRKAIQIEEIEEACNDRAKKQKTSTTRQNAEIMQSAPTPDIAEVFFTGVYGAPVQNEREVLWKHLMDLNIQTDPWIITGDFNQVANLQEKMSQCPNIPGSEDLNNTVNQLGLMDLQTVGNWYMWTNGRQGSDLITLLSLSTQRKGTIPLIENSLNLKLCGFNTLSYKKLSILLGKSRPQALWPPNYRIRFERIQHHHQRNEELIARKKLEFLLKCEEIKWAQRAKHLWLLKGDRNTKYFHNIVKHHRMRSRINRIQLSNGQCTEDQAAIKGAAKDYFTQLYSSTDICDDAARNSFISNSGIPKLTPDHVRHLSQPFTKMEIEDALFQMDGNKAPGPDGMSPMFFQHCWEIVQQDVNRTVGSFLSRGHILRTLNQTHIALIPKVDSPQGFKDYRPISLCNTTYKIISKVLTNRLQTVFPDLITPFQNAFVKGRLIQDNILVASELLHYIKGCKKTKGGWAALKVDLHKAYDKLSWAFLREVLNYMNFPQSWQLLLMQCVTTATMKVKINGELTDWIIPQASLRQGDPLSPYLFVLCANVLSNYLMQAQTSKSIKGIKIARNAPTINHLMYADDILMFLEKIGTPAIL</sequence>
<gene>
    <name evidence="3" type="ORF">G2W53_037171</name>
</gene>
<dbReference type="AlphaFoldDB" id="A0A834STW9"/>
<feature type="region of interest" description="Disordered" evidence="1">
    <location>
        <begin position="400"/>
        <end position="457"/>
    </location>
</feature>
<name>A0A834STW9_9FABA</name>
<accession>A0A834STW9</accession>
<keyword evidence="3" id="KW-0548">Nucleotidyltransferase</keyword>
<keyword evidence="3" id="KW-0808">Transferase</keyword>
<evidence type="ECO:0000256" key="1">
    <source>
        <dbReference type="SAM" id="MobiDB-lite"/>
    </source>
</evidence>
<protein>
    <submittedName>
        <fullName evidence="3">Reverse transcriptase</fullName>
    </submittedName>
</protein>
<dbReference type="SUPFAM" id="SSF56672">
    <property type="entry name" value="DNA/RNA polymerases"/>
    <property type="match status" value="1"/>
</dbReference>
<proteinExistence type="predicted"/>
<feature type="region of interest" description="Disordered" evidence="1">
    <location>
        <begin position="1"/>
        <end position="25"/>
    </location>
</feature>
<dbReference type="InterPro" id="IPR000477">
    <property type="entry name" value="RT_dom"/>
</dbReference>
<dbReference type="GO" id="GO:0003964">
    <property type="term" value="F:RNA-directed DNA polymerase activity"/>
    <property type="evidence" value="ECO:0007669"/>
    <property type="project" value="UniProtKB-KW"/>
</dbReference>
<comment type="caution">
    <text evidence="3">The sequence shown here is derived from an EMBL/GenBank/DDBJ whole genome shotgun (WGS) entry which is preliminary data.</text>
</comment>
<evidence type="ECO:0000313" key="4">
    <source>
        <dbReference type="Proteomes" id="UP000634136"/>
    </source>
</evidence>
<feature type="compositionally biased region" description="Basic and acidic residues" evidence="1">
    <location>
        <begin position="400"/>
        <end position="424"/>
    </location>
</feature>
<evidence type="ECO:0000259" key="2">
    <source>
        <dbReference type="PROSITE" id="PS50878"/>
    </source>
</evidence>
<dbReference type="InterPro" id="IPR036691">
    <property type="entry name" value="Endo/exonu/phosph_ase_sf"/>
</dbReference>
<feature type="compositionally biased region" description="Acidic residues" evidence="1">
    <location>
        <begin position="15"/>
        <end position="25"/>
    </location>
</feature>
<dbReference type="PANTHER" id="PTHR31635">
    <property type="entry name" value="REVERSE TRANSCRIPTASE DOMAIN-CONTAINING PROTEIN-RELATED"/>
    <property type="match status" value="1"/>
</dbReference>
<dbReference type="SUPFAM" id="SSF56219">
    <property type="entry name" value="DNase I-like"/>
    <property type="match status" value="1"/>
</dbReference>
<dbReference type="Pfam" id="PF00078">
    <property type="entry name" value="RVT_1"/>
    <property type="match status" value="1"/>
</dbReference>
<feature type="region of interest" description="Disordered" evidence="1">
    <location>
        <begin position="487"/>
        <end position="511"/>
    </location>
</feature>
<feature type="compositionally biased region" description="Polar residues" evidence="1">
    <location>
        <begin position="538"/>
        <end position="549"/>
    </location>
</feature>
<dbReference type="OrthoDB" id="512555at2759"/>
<dbReference type="CDD" id="cd01650">
    <property type="entry name" value="RT_nLTR_like"/>
    <property type="match status" value="1"/>
</dbReference>
<feature type="region of interest" description="Disordered" evidence="1">
    <location>
        <begin position="538"/>
        <end position="571"/>
    </location>
</feature>
<dbReference type="EMBL" id="JAAIUW010000011">
    <property type="protein sequence ID" value="KAF7810428.1"/>
    <property type="molecule type" value="Genomic_DNA"/>
</dbReference>
<keyword evidence="4" id="KW-1185">Reference proteome</keyword>